<reference evidence="1" key="1">
    <citation type="submission" date="2023-05" db="EMBL/GenBank/DDBJ databases">
        <authorList>
            <person name="Stuckert A."/>
        </authorList>
    </citation>
    <scope>NUCLEOTIDE SEQUENCE</scope>
</reference>
<feature type="non-terminal residue" evidence="1">
    <location>
        <position position="148"/>
    </location>
</feature>
<proteinExistence type="predicted"/>
<dbReference type="Proteomes" id="UP001162483">
    <property type="component" value="Unassembled WGS sequence"/>
</dbReference>
<sequence>MLTLKQAFSVAAVHQTSKTATPLCDGCPMQCMHKLCEKIEGLPPSKTKLELQKHITTLNNQEQASLFEEIQKIRPRSEQRENELIISRLRCLYEEKQRDHVHTVESKQNSQNTANPLSELQSSASRFKLELLKSKAKRSLTESLESIL</sequence>
<gene>
    <name evidence="1" type="ORF">SPARVUS_LOCUS10321160</name>
</gene>
<organism evidence="1 2">
    <name type="scientific">Staurois parvus</name>
    <dbReference type="NCBI Taxonomy" id="386267"/>
    <lineage>
        <taxon>Eukaryota</taxon>
        <taxon>Metazoa</taxon>
        <taxon>Chordata</taxon>
        <taxon>Craniata</taxon>
        <taxon>Vertebrata</taxon>
        <taxon>Euteleostomi</taxon>
        <taxon>Amphibia</taxon>
        <taxon>Batrachia</taxon>
        <taxon>Anura</taxon>
        <taxon>Neobatrachia</taxon>
        <taxon>Ranoidea</taxon>
        <taxon>Ranidae</taxon>
        <taxon>Staurois</taxon>
    </lineage>
</organism>
<comment type="caution">
    <text evidence="1">The sequence shown here is derived from an EMBL/GenBank/DDBJ whole genome shotgun (WGS) entry which is preliminary data.</text>
</comment>
<protein>
    <submittedName>
        <fullName evidence="1">Uncharacterized protein</fullName>
    </submittedName>
</protein>
<accession>A0ABN9EQP5</accession>
<evidence type="ECO:0000313" key="1">
    <source>
        <dbReference type="EMBL" id="CAI9586131.1"/>
    </source>
</evidence>
<dbReference type="EMBL" id="CATNWA010015720">
    <property type="protein sequence ID" value="CAI9586131.1"/>
    <property type="molecule type" value="Genomic_DNA"/>
</dbReference>
<name>A0ABN9EQP5_9NEOB</name>
<keyword evidence="2" id="KW-1185">Reference proteome</keyword>
<evidence type="ECO:0000313" key="2">
    <source>
        <dbReference type="Proteomes" id="UP001162483"/>
    </source>
</evidence>